<dbReference type="InterPro" id="IPR018108">
    <property type="entry name" value="MCP_transmembrane"/>
</dbReference>
<comment type="caution">
    <text evidence="9">The sequence shown here is derived from an EMBL/GenBank/DDBJ whole genome shotgun (WGS) entry which is preliminary data.</text>
</comment>
<dbReference type="Gene3D" id="1.50.40.10">
    <property type="entry name" value="Mitochondrial carrier domain"/>
    <property type="match status" value="1"/>
</dbReference>
<dbReference type="GO" id="GO:0016020">
    <property type="term" value="C:membrane"/>
    <property type="evidence" value="ECO:0007669"/>
    <property type="project" value="UniProtKB-SubCell"/>
</dbReference>
<keyword evidence="3 8" id="KW-0813">Transport</keyword>
<evidence type="ECO:0000256" key="8">
    <source>
        <dbReference type="RuleBase" id="RU000488"/>
    </source>
</evidence>
<evidence type="ECO:0000256" key="2">
    <source>
        <dbReference type="ARBA" id="ARBA00006375"/>
    </source>
</evidence>
<evidence type="ECO:0000313" key="10">
    <source>
        <dbReference type="Proteomes" id="UP001152795"/>
    </source>
</evidence>
<accession>A0A7D9JM13</accession>
<protein>
    <submittedName>
        <fullName evidence="9">Mitochondrial uncoupling 3</fullName>
    </submittedName>
</protein>
<keyword evidence="7" id="KW-0472">Membrane</keyword>
<evidence type="ECO:0000256" key="5">
    <source>
        <dbReference type="ARBA" id="ARBA00022737"/>
    </source>
</evidence>
<dbReference type="PROSITE" id="PS50920">
    <property type="entry name" value="SOLCAR"/>
    <property type="match status" value="3"/>
</dbReference>
<reference evidence="9" key="1">
    <citation type="submission" date="2020-04" db="EMBL/GenBank/DDBJ databases">
        <authorList>
            <person name="Alioto T."/>
            <person name="Alioto T."/>
            <person name="Gomez Garrido J."/>
        </authorList>
    </citation>
    <scope>NUCLEOTIDE SEQUENCE</scope>
    <source>
        <strain evidence="9">A484AB</strain>
    </source>
</reference>
<evidence type="ECO:0000313" key="9">
    <source>
        <dbReference type="EMBL" id="CAB4031856.1"/>
    </source>
</evidence>
<keyword evidence="10" id="KW-1185">Reference proteome</keyword>
<comment type="subcellular location">
    <subcellularLocation>
        <location evidence="1">Membrane</location>
        <topology evidence="1">Multi-pass membrane protein</topology>
    </subcellularLocation>
</comment>
<dbReference type="InterPro" id="IPR023395">
    <property type="entry name" value="MCP_dom_sf"/>
</dbReference>
<dbReference type="PANTHER" id="PTHR45618">
    <property type="entry name" value="MITOCHONDRIAL DICARBOXYLATE CARRIER-RELATED"/>
    <property type="match status" value="1"/>
</dbReference>
<evidence type="ECO:0000256" key="3">
    <source>
        <dbReference type="ARBA" id="ARBA00022448"/>
    </source>
</evidence>
<dbReference type="OrthoDB" id="448427at2759"/>
<dbReference type="Pfam" id="PF00153">
    <property type="entry name" value="Mito_carr"/>
    <property type="match status" value="3"/>
</dbReference>
<comment type="similarity">
    <text evidence="2 8">Belongs to the mitochondrial carrier (TC 2.A.29) family.</text>
</comment>
<sequence length="320" mass="34649">MTQKSAEKPVVAANDSFKPFETTTGVKFVSAGLAASVAEIVTMPIDTSKVRLQIQGESAITTAVTDSTAHVKKYRGLFGTLMTIAREEGVRSLYSGLVPAIHRQLAFASIRIGLYDRVKEIYGDDGSGKHPKVLTKIAASITTGTLAVCLFQCTDVVKIRMQASGVKNARYTGAFNAYRTIYIQEGVNGLWKGSFANIARLSLVNVSEVVVYDIIKSFFLARQLLHDNVPLHLVSAFGAGFAATVIASPVDVVKTRFMNSPPGQYKSALQCAVATMKHNGPTAFYKGFTPNFMRLGSWNIVMFLTYEQLKRAIAALASSS</sequence>
<keyword evidence="5" id="KW-0677">Repeat</keyword>
<dbReference type="EMBL" id="CACRXK020017945">
    <property type="protein sequence ID" value="CAB4031856.1"/>
    <property type="molecule type" value="Genomic_DNA"/>
</dbReference>
<keyword evidence="4 8" id="KW-0812">Transmembrane</keyword>
<dbReference type="InterPro" id="IPR002067">
    <property type="entry name" value="MCP"/>
</dbReference>
<dbReference type="GO" id="GO:0055085">
    <property type="term" value="P:transmembrane transport"/>
    <property type="evidence" value="ECO:0007669"/>
    <property type="project" value="InterPro"/>
</dbReference>
<dbReference type="Proteomes" id="UP001152795">
    <property type="component" value="Unassembled WGS sequence"/>
</dbReference>
<dbReference type="AlphaFoldDB" id="A0A7D9JM13"/>
<dbReference type="SUPFAM" id="SSF103506">
    <property type="entry name" value="Mitochondrial carrier"/>
    <property type="match status" value="1"/>
</dbReference>
<keyword evidence="6" id="KW-1133">Transmembrane helix</keyword>
<dbReference type="InterPro" id="IPR050391">
    <property type="entry name" value="Mito_Metabolite_Transporter"/>
</dbReference>
<proteinExistence type="inferred from homology"/>
<evidence type="ECO:0000256" key="7">
    <source>
        <dbReference type="ARBA" id="ARBA00023136"/>
    </source>
</evidence>
<evidence type="ECO:0000256" key="1">
    <source>
        <dbReference type="ARBA" id="ARBA00004141"/>
    </source>
</evidence>
<evidence type="ECO:0000256" key="4">
    <source>
        <dbReference type="ARBA" id="ARBA00022692"/>
    </source>
</evidence>
<gene>
    <name evidence="9" type="ORF">PACLA_8A056821</name>
</gene>
<dbReference type="PRINTS" id="PR00784">
    <property type="entry name" value="MTUNCOUPLING"/>
</dbReference>
<organism evidence="9 10">
    <name type="scientific">Paramuricea clavata</name>
    <name type="common">Red gorgonian</name>
    <name type="synonym">Violescent sea-whip</name>
    <dbReference type="NCBI Taxonomy" id="317549"/>
    <lineage>
        <taxon>Eukaryota</taxon>
        <taxon>Metazoa</taxon>
        <taxon>Cnidaria</taxon>
        <taxon>Anthozoa</taxon>
        <taxon>Octocorallia</taxon>
        <taxon>Malacalcyonacea</taxon>
        <taxon>Plexauridae</taxon>
        <taxon>Paramuricea</taxon>
    </lineage>
</organism>
<name>A0A7D9JM13_PARCT</name>
<evidence type="ECO:0000256" key="6">
    <source>
        <dbReference type="ARBA" id="ARBA00022989"/>
    </source>
</evidence>